<name>A0A402CXE2_9BACT</name>
<dbReference type="InterPro" id="IPR013022">
    <property type="entry name" value="Xyl_isomerase-like_TIM-brl"/>
</dbReference>
<dbReference type="PANTHER" id="PTHR12110:SF53">
    <property type="entry name" value="BLR5974 PROTEIN"/>
    <property type="match status" value="1"/>
</dbReference>
<proteinExistence type="predicted"/>
<dbReference type="RefSeq" id="WP_125206040.1">
    <property type="nucleotide sequence ID" value="NZ_AP025739.1"/>
</dbReference>
<dbReference type="PANTHER" id="PTHR12110">
    <property type="entry name" value="HYDROXYPYRUVATE ISOMERASE"/>
    <property type="match status" value="1"/>
</dbReference>
<gene>
    <name evidence="1" type="ORF">CCAX7_43610</name>
</gene>
<dbReference type="AlphaFoldDB" id="A0A402CXE2"/>
<dbReference type="SUPFAM" id="SSF51658">
    <property type="entry name" value="Xylose isomerase-like"/>
    <property type="match status" value="1"/>
</dbReference>
<dbReference type="KEGG" id="ccot:CCAX7_43610"/>
<sequence>MKLGISMWSYVAAWKTGNFDIPAFIHECKRLGVDGVELLDFFWKDRAAETPAVTEALRETGLIVGVYSVSNEFVNPDEAARLAQVEVIKRGVDSALEFGAKTVRVFAGNQKEGVDFALALGWIIDGLSAAAEYAYANGVTLALENHGKLAGRADQVETILKAVASPALKANPDTGNFLLVHEAPHDAVEKLATRAGMVHFKDFHLVPDSYEGFAYTSLEGLKFVGKPLGEGDVDLADCIVSLKQAGFDGWVNIEYDAEIDPLEGVARSVQFANGLMGR</sequence>
<dbReference type="EMBL" id="AP025739">
    <property type="protein sequence ID" value="BDI32310.1"/>
    <property type="molecule type" value="Genomic_DNA"/>
</dbReference>
<keyword evidence="1" id="KW-0413">Isomerase</keyword>
<dbReference type="Pfam" id="PF01261">
    <property type="entry name" value="AP_endonuc_2"/>
    <property type="match status" value="1"/>
</dbReference>
<protein>
    <submittedName>
        <fullName evidence="1">Sugar phosphate isomerase</fullName>
    </submittedName>
</protein>
<organism evidence="1 2">
    <name type="scientific">Capsulimonas corticalis</name>
    <dbReference type="NCBI Taxonomy" id="2219043"/>
    <lineage>
        <taxon>Bacteria</taxon>
        <taxon>Bacillati</taxon>
        <taxon>Armatimonadota</taxon>
        <taxon>Armatimonadia</taxon>
        <taxon>Capsulimonadales</taxon>
        <taxon>Capsulimonadaceae</taxon>
        <taxon>Capsulimonas</taxon>
    </lineage>
</organism>
<keyword evidence="2" id="KW-1185">Reference proteome</keyword>
<evidence type="ECO:0000313" key="2">
    <source>
        <dbReference type="Proteomes" id="UP000287394"/>
    </source>
</evidence>
<dbReference type="Proteomes" id="UP000287394">
    <property type="component" value="Chromosome"/>
</dbReference>
<dbReference type="GO" id="GO:0016853">
    <property type="term" value="F:isomerase activity"/>
    <property type="evidence" value="ECO:0007669"/>
    <property type="project" value="UniProtKB-KW"/>
</dbReference>
<dbReference type="Gene3D" id="3.20.20.150">
    <property type="entry name" value="Divalent-metal-dependent TIM barrel enzymes"/>
    <property type="match status" value="1"/>
</dbReference>
<accession>A0A402CXE2</accession>
<evidence type="ECO:0000313" key="1">
    <source>
        <dbReference type="EMBL" id="BDI32310.1"/>
    </source>
</evidence>
<dbReference type="InterPro" id="IPR050312">
    <property type="entry name" value="IolE/XylAMocC-like"/>
</dbReference>
<dbReference type="InterPro" id="IPR036237">
    <property type="entry name" value="Xyl_isomerase-like_sf"/>
</dbReference>
<reference evidence="1 2" key="1">
    <citation type="journal article" date="2019" name="Int. J. Syst. Evol. Microbiol.">
        <title>Capsulimonas corticalis gen. nov., sp. nov., an aerobic capsulated bacterium, of a novel bacterial order, Capsulimonadales ord. nov., of the class Armatimonadia of the phylum Armatimonadetes.</title>
        <authorList>
            <person name="Li J."/>
            <person name="Kudo C."/>
            <person name="Tonouchi A."/>
        </authorList>
    </citation>
    <scope>NUCLEOTIDE SEQUENCE [LARGE SCALE GENOMIC DNA]</scope>
    <source>
        <strain evidence="1 2">AX-7</strain>
    </source>
</reference>
<dbReference type="OrthoDB" id="3185623at2"/>